<keyword evidence="3" id="KW-0131">Cell cycle</keyword>
<protein>
    <submittedName>
        <fullName evidence="3">Cell division protein FtsL</fullName>
    </submittedName>
</protein>
<organism evidence="3 4">
    <name type="scientific">Desulfuromusa kysingii</name>
    <dbReference type="NCBI Taxonomy" id="37625"/>
    <lineage>
        <taxon>Bacteria</taxon>
        <taxon>Pseudomonadati</taxon>
        <taxon>Thermodesulfobacteriota</taxon>
        <taxon>Desulfuromonadia</taxon>
        <taxon>Desulfuromonadales</taxon>
        <taxon>Geopsychrobacteraceae</taxon>
        <taxon>Desulfuromusa</taxon>
    </lineage>
</organism>
<dbReference type="RefSeq" id="WP_092346352.1">
    <property type="nucleotide sequence ID" value="NZ_FNQN01000004.1"/>
</dbReference>
<dbReference type="Proteomes" id="UP000199409">
    <property type="component" value="Unassembled WGS sequence"/>
</dbReference>
<dbReference type="GO" id="GO:0051301">
    <property type="term" value="P:cell division"/>
    <property type="evidence" value="ECO:0007669"/>
    <property type="project" value="UniProtKB-KW"/>
</dbReference>
<dbReference type="AlphaFoldDB" id="A0A1H3ZGV6"/>
<keyword evidence="2" id="KW-0472">Membrane</keyword>
<keyword evidence="3" id="KW-0132">Cell division</keyword>
<keyword evidence="1" id="KW-0175">Coiled coil</keyword>
<name>A0A1H3ZGV6_9BACT</name>
<evidence type="ECO:0000256" key="2">
    <source>
        <dbReference type="SAM" id="Phobius"/>
    </source>
</evidence>
<keyword evidence="2" id="KW-0812">Transmembrane</keyword>
<dbReference type="STRING" id="37625.SAMN05660420_01525"/>
<feature type="transmembrane region" description="Helical" evidence="2">
    <location>
        <begin position="22"/>
        <end position="41"/>
    </location>
</feature>
<accession>A0A1H3ZGV6</accession>
<evidence type="ECO:0000313" key="4">
    <source>
        <dbReference type="Proteomes" id="UP000199409"/>
    </source>
</evidence>
<keyword evidence="4" id="KW-1185">Reference proteome</keyword>
<evidence type="ECO:0000313" key="3">
    <source>
        <dbReference type="EMBL" id="SEA23019.1"/>
    </source>
</evidence>
<gene>
    <name evidence="3" type="ORF">SAMN05660420_01525</name>
</gene>
<keyword evidence="2" id="KW-1133">Transmembrane helix</keyword>
<evidence type="ECO:0000256" key="1">
    <source>
        <dbReference type="SAM" id="Coils"/>
    </source>
</evidence>
<reference evidence="3 4" key="1">
    <citation type="submission" date="2016-10" db="EMBL/GenBank/DDBJ databases">
        <authorList>
            <person name="de Groot N.N."/>
        </authorList>
    </citation>
    <scope>NUCLEOTIDE SEQUENCE [LARGE SCALE GENOMIC DNA]</scope>
    <source>
        <strain evidence="3 4">DSM 7343</strain>
    </source>
</reference>
<dbReference type="EMBL" id="FNQN01000004">
    <property type="protein sequence ID" value="SEA23019.1"/>
    <property type="molecule type" value="Genomic_DNA"/>
</dbReference>
<feature type="coiled-coil region" evidence="1">
    <location>
        <begin position="46"/>
        <end position="80"/>
    </location>
</feature>
<dbReference type="OrthoDB" id="5402260at2"/>
<dbReference type="InterPro" id="IPR045755">
    <property type="entry name" value="FtsL-like"/>
</dbReference>
<dbReference type="Pfam" id="PF19579">
    <property type="entry name" value="FtsL_2"/>
    <property type="match status" value="1"/>
</dbReference>
<sequence length="105" mass="11970">MSETVSQVAVKITGFSFYRPRISSVFVAILFVSLLSLLFVWSRIHAINLEYDISALQRDIRGYEQQIKELKTEAAFLARDERIEGLARKTLGLRTPSPGQIIRVE</sequence>
<proteinExistence type="predicted"/>